<dbReference type="PROSITE" id="PS00394">
    <property type="entry name" value="DNA_PHOTOLYASES_1_1"/>
    <property type="match status" value="1"/>
</dbReference>
<keyword evidence="5 6" id="KW-0157">Chromophore</keyword>
<dbReference type="InterPro" id="IPR018394">
    <property type="entry name" value="DNA_photolyase_1_CS_C"/>
</dbReference>
<dbReference type="Proteomes" id="UP001307705">
    <property type="component" value="Unassembled WGS sequence"/>
</dbReference>
<evidence type="ECO:0000256" key="4">
    <source>
        <dbReference type="ARBA" id="ARBA00022827"/>
    </source>
</evidence>
<keyword evidence="3 6" id="KW-0285">Flavoprotein</keyword>
<dbReference type="InterPro" id="IPR006050">
    <property type="entry name" value="DNA_photolyase_N"/>
</dbReference>
<dbReference type="PRINTS" id="PR00147">
    <property type="entry name" value="DNAPHOTLYASE"/>
</dbReference>
<dbReference type="InterPro" id="IPR014729">
    <property type="entry name" value="Rossmann-like_a/b/a_fold"/>
</dbReference>
<dbReference type="Gene3D" id="3.40.50.620">
    <property type="entry name" value="HUPs"/>
    <property type="match status" value="1"/>
</dbReference>
<comment type="cofactor">
    <cofactor evidence="2">
        <name>FAD</name>
        <dbReference type="ChEBI" id="CHEBI:57692"/>
    </cofactor>
</comment>
<keyword evidence="4 6" id="KW-0274">FAD</keyword>
<dbReference type="SUPFAM" id="SSF52425">
    <property type="entry name" value="Cryptochrome/photolyase, N-terminal domain"/>
    <property type="match status" value="1"/>
</dbReference>
<evidence type="ECO:0000256" key="6">
    <source>
        <dbReference type="RuleBase" id="RU004182"/>
    </source>
</evidence>
<keyword evidence="9" id="KW-1185">Reference proteome</keyword>
<dbReference type="PANTHER" id="PTHR11455:SF9">
    <property type="entry name" value="CRYPTOCHROME CIRCADIAN CLOCK 5 ISOFORM X1"/>
    <property type="match status" value="1"/>
</dbReference>
<sequence>MQKISLVWLKRDLRLSDHAPLAEAIDSGFPVLIMYCFEPSLVQAPQSDVRHWRFVWESLQDLQIRLHTHSTQVAIFYREAEEVFTFLSEMFSIQTVYSHQETGIDLTFKRDLSLVDFFQRKGIKWKEYLQQGVERGRKNRHRWNNLWFGFMSSALAQPDWNRASWVGFNEDIWDEFRQNPIPEAWKIPNPLMQPGGESKGRKYLQSFLSDRVKDYSRNISKPELSRKSCSRLSPYLAWGCLSLREVYQLSQVQAKTGKQSRNWTNFQSRLKWHCHFIQKFEMESRMEFEPINRGFLHLPLEKNENLIKAWEEGRTGVPLVDACMRCLKETGYLNFRMRAMVVSFLTHHLGQSWKSGSNHLARMFLDFEPGIHYPQLQMQAGVTGINTVRIYNPVKQSLDHDPDGIFIRKWVPELRNLPNSLIHTPWVLTPLEQGNLGLELGKDYPLPLVDLEKAAAKAREVIWGAQKLPEVLKEAERILARHTLSKRWA</sequence>
<comment type="cofactor">
    <cofactor evidence="1">
        <name>(6R)-5,10-methylene-5,6,7,8-tetrahydrofolate</name>
        <dbReference type="ChEBI" id="CHEBI:15636"/>
    </cofactor>
</comment>
<protein>
    <submittedName>
        <fullName evidence="8">Deoxyribodipyrimidine photo-lyase</fullName>
    </submittedName>
</protein>
<evidence type="ECO:0000256" key="2">
    <source>
        <dbReference type="ARBA" id="ARBA00001974"/>
    </source>
</evidence>
<evidence type="ECO:0000256" key="3">
    <source>
        <dbReference type="ARBA" id="ARBA00022630"/>
    </source>
</evidence>
<name>A0ABQ6Q4Q4_9BACT</name>
<evidence type="ECO:0000259" key="7">
    <source>
        <dbReference type="PROSITE" id="PS51645"/>
    </source>
</evidence>
<feature type="domain" description="Photolyase/cryptochrome alpha/beta" evidence="7">
    <location>
        <begin position="3"/>
        <end position="133"/>
    </location>
</feature>
<reference evidence="8 9" key="1">
    <citation type="submission" date="2023-08" db="EMBL/GenBank/DDBJ databases">
        <title>Draft genome sequence of Algoriphagus taiwanensis.</title>
        <authorList>
            <person name="Takatani N."/>
            <person name="Hosokawa M."/>
            <person name="Sawabe T."/>
        </authorList>
    </citation>
    <scope>NUCLEOTIDE SEQUENCE [LARGE SCALE GENOMIC DNA]</scope>
    <source>
        <strain evidence="8 9">JCM 19755</strain>
    </source>
</reference>
<dbReference type="PROSITE" id="PS51645">
    <property type="entry name" value="PHR_CRY_ALPHA_BETA"/>
    <property type="match status" value="1"/>
</dbReference>
<proteinExistence type="inferred from homology"/>
<dbReference type="PANTHER" id="PTHR11455">
    <property type="entry name" value="CRYPTOCHROME"/>
    <property type="match status" value="1"/>
</dbReference>
<gene>
    <name evidence="8" type="ORF">Ataiwa_33310</name>
</gene>
<comment type="similarity">
    <text evidence="6">Belongs to the DNA photolyase family.</text>
</comment>
<accession>A0ABQ6Q4Q4</accession>
<dbReference type="InterPro" id="IPR036134">
    <property type="entry name" value="Crypto/Photolyase_FAD-like_sf"/>
</dbReference>
<dbReference type="Pfam" id="PF00875">
    <property type="entry name" value="DNA_photolyase"/>
    <property type="match status" value="1"/>
</dbReference>
<dbReference type="InterPro" id="IPR005101">
    <property type="entry name" value="Cryptochr/Photolyase_FAD-bd"/>
</dbReference>
<dbReference type="InterPro" id="IPR036155">
    <property type="entry name" value="Crypto/Photolyase_N_sf"/>
</dbReference>
<organism evidence="8 9">
    <name type="scientific">Algoriphagus taiwanensis</name>
    <dbReference type="NCBI Taxonomy" id="1445656"/>
    <lineage>
        <taxon>Bacteria</taxon>
        <taxon>Pseudomonadati</taxon>
        <taxon>Bacteroidota</taxon>
        <taxon>Cytophagia</taxon>
        <taxon>Cytophagales</taxon>
        <taxon>Cyclobacteriaceae</taxon>
        <taxon>Algoriphagus</taxon>
    </lineage>
</organism>
<comment type="caution">
    <text evidence="8">The sequence shown here is derived from an EMBL/GenBank/DDBJ whole genome shotgun (WGS) entry which is preliminary data.</text>
</comment>
<dbReference type="RefSeq" id="WP_338229882.1">
    <property type="nucleotide sequence ID" value="NZ_BTPE01000013.1"/>
</dbReference>
<dbReference type="Gene3D" id="1.25.40.80">
    <property type="match status" value="1"/>
</dbReference>
<dbReference type="Pfam" id="PF03441">
    <property type="entry name" value="FAD_binding_7"/>
    <property type="match status" value="1"/>
</dbReference>
<dbReference type="InterPro" id="IPR002081">
    <property type="entry name" value="Cryptochrome/DNA_photolyase_1"/>
</dbReference>
<dbReference type="SUPFAM" id="SSF48173">
    <property type="entry name" value="Cryptochrome/photolyase FAD-binding domain"/>
    <property type="match status" value="1"/>
</dbReference>
<dbReference type="Gene3D" id="1.10.579.10">
    <property type="entry name" value="DNA Cyclobutane Dipyrimidine Photolyase, subunit A, domain 3"/>
    <property type="match status" value="1"/>
</dbReference>
<evidence type="ECO:0000313" key="9">
    <source>
        <dbReference type="Proteomes" id="UP001307705"/>
    </source>
</evidence>
<evidence type="ECO:0000313" key="8">
    <source>
        <dbReference type="EMBL" id="GMQ35058.1"/>
    </source>
</evidence>
<evidence type="ECO:0000256" key="1">
    <source>
        <dbReference type="ARBA" id="ARBA00001932"/>
    </source>
</evidence>
<evidence type="ECO:0000256" key="5">
    <source>
        <dbReference type="ARBA" id="ARBA00022991"/>
    </source>
</evidence>
<dbReference type="EMBL" id="BTPE01000013">
    <property type="protein sequence ID" value="GMQ35058.1"/>
    <property type="molecule type" value="Genomic_DNA"/>
</dbReference>